<evidence type="ECO:0000256" key="1">
    <source>
        <dbReference type="ARBA" id="ARBA00004651"/>
    </source>
</evidence>
<dbReference type="EMBL" id="FQXM01000003">
    <property type="protein sequence ID" value="SHH27309.1"/>
    <property type="molecule type" value="Genomic_DNA"/>
</dbReference>
<evidence type="ECO:0000256" key="2">
    <source>
        <dbReference type="ARBA" id="ARBA00009425"/>
    </source>
</evidence>
<feature type="transmembrane region" description="Helical" evidence="7">
    <location>
        <begin position="69"/>
        <end position="86"/>
    </location>
</feature>
<dbReference type="InterPro" id="IPR007182">
    <property type="entry name" value="MnhB"/>
</dbReference>
<keyword evidence="5 7" id="KW-1133">Transmembrane helix</keyword>
<dbReference type="PANTHER" id="PTHR33932:SF4">
    <property type="entry name" value="NA(+)_H(+) ANTIPORTER SUBUNIT B"/>
    <property type="match status" value="1"/>
</dbReference>
<feature type="transmembrane region" description="Helical" evidence="7">
    <location>
        <begin position="120"/>
        <end position="137"/>
    </location>
</feature>
<feature type="transmembrane region" description="Helical" evidence="7">
    <location>
        <begin position="143"/>
        <end position="161"/>
    </location>
</feature>
<evidence type="ECO:0000256" key="5">
    <source>
        <dbReference type="ARBA" id="ARBA00022989"/>
    </source>
</evidence>
<dbReference type="PANTHER" id="PTHR33932">
    <property type="entry name" value="NA(+)/H(+) ANTIPORTER SUBUNIT B"/>
    <property type="match status" value="1"/>
</dbReference>
<name>A0A1M5RMB8_9CLOT</name>
<sequence length="234" mass="26892">MKNNKSKNRRIFLGTYLLIIALFVLFLYYKNSEIIPNEIITYYTNSALIDTGAENVVTGIYLNYRLYDTFFEALMLLVSVIGIIHFSRHDGNDHLEDEDVNKVWEENLEQSQLMTSMGGFLYPFILIFGAYIIFNGHKSPGGGFQGGAVLASVFIIKYLVMPTNDIHAEFLYKTEKILFFLIISTGIIFSFGGLLTRYNFLNVPFLIFMNTLIGIKVFCGLSIVFYRFVFFESR</sequence>
<evidence type="ECO:0000259" key="8">
    <source>
        <dbReference type="Pfam" id="PF04039"/>
    </source>
</evidence>
<keyword evidence="10" id="KW-1185">Reference proteome</keyword>
<dbReference type="RefSeq" id="WP_073336878.1">
    <property type="nucleotide sequence ID" value="NZ_FQXM01000003.1"/>
</dbReference>
<evidence type="ECO:0000313" key="10">
    <source>
        <dbReference type="Proteomes" id="UP000184447"/>
    </source>
</evidence>
<comment type="similarity">
    <text evidence="2">Belongs to the CPA3 antiporters (TC 2.A.63) subunit B family.</text>
</comment>
<gene>
    <name evidence="9" type="ORF">SAMN02745207_00607</name>
</gene>
<keyword evidence="4 7" id="KW-0812">Transmembrane</keyword>
<evidence type="ECO:0000313" key="9">
    <source>
        <dbReference type="EMBL" id="SHH27309.1"/>
    </source>
</evidence>
<evidence type="ECO:0000256" key="6">
    <source>
        <dbReference type="ARBA" id="ARBA00023136"/>
    </source>
</evidence>
<proteinExistence type="inferred from homology"/>
<feature type="domain" description="Na+/H+ antiporter MnhB subunit-related protein" evidence="8">
    <location>
        <begin position="118"/>
        <end position="231"/>
    </location>
</feature>
<reference evidence="9 10" key="1">
    <citation type="submission" date="2016-11" db="EMBL/GenBank/DDBJ databases">
        <authorList>
            <person name="Jaros S."/>
            <person name="Januszkiewicz K."/>
            <person name="Wedrychowicz H."/>
        </authorList>
    </citation>
    <scope>NUCLEOTIDE SEQUENCE [LARGE SCALE GENOMIC DNA]</scope>
    <source>
        <strain evidence="9 10">DSM 8605</strain>
    </source>
</reference>
<feature type="transmembrane region" description="Helical" evidence="7">
    <location>
        <begin position="12"/>
        <end position="29"/>
    </location>
</feature>
<dbReference type="Proteomes" id="UP000184447">
    <property type="component" value="Unassembled WGS sequence"/>
</dbReference>
<feature type="transmembrane region" description="Helical" evidence="7">
    <location>
        <begin position="207"/>
        <end position="229"/>
    </location>
</feature>
<evidence type="ECO:0000256" key="3">
    <source>
        <dbReference type="ARBA" id="ARBA00022475"/>
    </source>
</evidence>
<dbReference type="InterPro" id="IPR050622">
    <property type="entry name" value="CPA3_antiporter_subunitB"/>
</dbReference>
<accession>A0A1M5RMB8</accession>
<dbReference type="STRING" id="1121316.SAMN02745207_00607"/>
<comment type="subcellular location">
    <subcellularLocation>
        <location evidence="1">Cell membrane</location>
        <topology evidence="1">Multi-pass membrane protein</topology>
    </subcellularLocation>
</comment>
<evidence type="ECO:0000256" key="4">
    <source>
        <dbReference type="ARBA" id="ARBA00022692"/>
    </source>
</evidence>
<dbReference type="Pfam" id="PF04039">
    <property type="entry name" value="MnhB"/>
    <property type="match status" value="1"/>
</dbReference>
<dbReference type="AlphaFoldDB" id="A0A1M5RMB8"/>
<keyword evidence="3" id="KW-1003">Cell membrane</keyword>
<protein>
    <submittedName>
        <fullName evidence="9">Multicomponent Na+:H+ antiporter subunit B</fullName>
    </submittedName>
</protein>
<dbReference type="GO" id="GO:0005886">
    <property type="term" value="C:plasma membrane"/>
    <property type="evidence" value="ECO:0007669"/>
    <property type="project" value="UniProtKB-SubCell"/>
</dbReference>
<feature type="transmembrane region" description="Helical" evidence="7">
    <location>
        <begin position="177"/>
        <end position="195"/>
    </location>
</feature>
<keyword evidence="6 7" id="KW-0472">Membrane</keyword>
<organism evidence="9 10">
    <name type="scientific">Clostridium grantii DSM 8605</name>
    <dbReference type="NCBI Taxonomy" id="1121316"/>
    <lineage>
        <taxon>Bacteria</taxon>
        <taxon>Bacillati</taxon>
        <taxon>Bacillota</taxon>
        <taxon>Clostridia</taxon>
        <taxon>Eubacteriales</taxon>
        <taxon>Clostridiaceae</taxon>
        <taxon>Clostridium</taxon>
    </lineage>
</organism>
<evidence type="ECO:0000256" key="7">
    <source>
        <dbReference type="SAM" id="Phobius"/>
    </source>
</evidence>